<dbReference type="SUPFAM" id="SSF54909">
    <property type="entry name" value="Dimeric alpha+beta barrel"/>
    <property type="match status" value="1"/>
</dbReference>
<keyword evidence="3" id="KW-0349">Heme</keyword>
<dbReference type="GO" id="GO:0004601">
    <property type="term" value="F:peroxidase activity"/>
    <property type="evidence" value="ECO:0007669"/>
    <property type="project" value="UniProtKB-KW"/>
</dbReference>
<evidence type="ECO:0000313" key="13">
    <source>
        <dbReference type="Proteomes" id="UP000273119"/>
    </source>
</evidence>
<evidence type="ECO:0000256" key="3">
    <source>
        <dbReference type="ARBA" id="ARBA00022617"/>
    </source>
</evidence>
<feature type="region of interest" description="Disordered" evidence="9">
    <location>
        <begin position="318"/>
        <end position="337"/>
    </location>
</feature>
<keyword evidence="6" id="KW-0560">Oxidoreductase</keyword>
<keyword evidence="2 12" id="KW-0575">Peroxidase</keyword>
<gene>
    <name evidence="12" type="ORF">DWQ67_09680</name>
</gene>
<evidence type="ECO:0000256" key="7">
    <source>
        <dbReference type="ARBA" id="ARBA00023004"/>
    </source>
</evidence>
<reference evidence="12 13" key="1">
    <citation type="submission" date="2018-07" db="EMBL/GenBank/DDBJ databases">
        <title>Arthrobacter sp. nov., isolated from raw cow's milk with high bacterial count.</title>
        <authorList>
            <person name="Hahne J."/>
            <person name="Isele D."/>
            <person name="Lipski A."/>
        </authorList>
    </citation>
    <scope>NUCLEOTIDE SEQUENCE [LARGE SCALE GENOMIC DNA]</scope>
    <source>
        <strain evidence="12 13">JZ R-183</strain>
    </source>
</reference>
<sequence length="444" mass="46444">MTDDQHTADPAADAPRRGTDRRSLLRGGLLAAAGAAAGAGFGLAGGAAFSSQGGGAGGAVPDAVGASPSAAPVGSADVPGGRGSVASGSLGTATIAVSEAGRQAGVHTPPGAHAIYRAYNVKKGMGAQRIKGWLRLLSDDISRLMRGTEVLADVEPELGEAPASLTITLGLGRGLVRAVGATPPRWLAPLPAYKIDRLDARWGEADMVLQLTCDDPLTLAHADRVLQRESAPFGEVAWVQEGFRHARGARPDGTTMRNLFGQVDGTSNPVPGTPDFDQLVWRTGAGAFGQGGTSLVLRRIAMNLDTWDEVDRSARENSMGRTLKDGGPVTGGAERDEPDFEAKRGLVTVIPDFAHVRRSRTGNDAERIYRRGFNYADPGASGHDRAGLLFASFQADPMKQFHPIQARLAQMDLLNEWTVPVGSAVFWIPPAASEGGFLGEGLFT</sequence>
<keyword evidence="4" id="KW-0479">Metal-binding</keyword>
<evidence type="ECO:0000256" key="8">
    <source>
        <dbReference type="ARBA" id="ARBA00025737"/>
    </source>
</evidence>
<dbReference type="AlphaFoldDB" id="A0A496PI91"/>
<comment type="similarity">
    <text evidence="8">Belongs to the DyP-type peroxidase family.</text>
</comment>
<dbReference type="RefSeq" id="WP_121485390.1">
    <property type="nucleotide sequence ID" value="NZ_QQXL01000005.1"/>
</dbReference>
<dbReference type="PANTHER" id="PTHR30521:SF4">
    <property type="entry name" value="DEFERROCHELATASE"/>
    <property type="match status" value="1"/>
</dbReference>
<comment type="cofactor">
    <cofactor evidence="1">
        <name>heme b</name>
        <dbReference type="ChEBI" id="CHEBI:60344"/>
    </cofactor>
</comment>
<evidence type="ECO:0000313" key="12">
    <source>
        <dbReference type="EMBL" id="RKW70201.1"/>
    </source>
</evidence>
<keyword evidence="7" id="KW-0408">Iron</keyword>
<dbReference type="Pfam" id="PF04261">
    <property type="entry name" value="Dyp_perox_N"/>
    <property type="match status" value="1"/>
</dbReference>
<evidence type="ECO:0000256" key="6">
    <source>
        <dbReference type="ARBA" id="ARBA00023002"/>
    </source>
</evidence>
<feature type="domain" description="Dyp-type peroxidase C-terminal" evidence="11">
    <location>
        <begin position="256"/>
        <end position="431"/>
    </location>
</feature>
<dbReference type="PROSITE" id="PS51318">
    <property type="entry name" value="TAT"/>
    <property type="match status" value="1"/>
</dbReference>
<dbReference type="Pfam" id="PF20628">
    <property type="entry name" value="Dyp_perox_C"/>
    <property type="match status" value="1"/>
</dbReference>
<dbReference type="PANTHER" id="PTHR30521">
    <property type="entry name" value="DEFERROCHELATASE/PEROXIDASE"/>
    <property type="match status" value="1"/>
</dbReference>
<comment type="caution">
    <text evidence="12">The sequence shown here is derived from an EMBL/GenBank/DDBJ whole genome shotgun (WGS) entry which is preliminary data.</text>
</comment>
<keyword evidence="5" id="KW-0732">Signal</keyword>
<protein>
    <submittedName>
        <fullName evidence="12">Dyp-type peroxidase</fullName>
    </submittedName>
</protein>
<keyword evidence="13" id="KW-1185">Reference proteome</keyword>
<dbReference type="InterPro" id="IPR048328">
    <property type="entry name" value="Dyp_perox_C"/>
</dbReference>
<dbReference type="GO" id="GO:0020037">
    <property type="term" value="F:heme binding"/>
    <property type="evidence" value="ECO:0007669"/>
    <property type="project" value="InterPro"/>
</dbReference>
<dbReference type="InterPro" id="IPR048327">
    <property type="entry name" value="Dyp_perox_N"/>
</dbReference>
<evidence type="ECO:0000256" key="2">
    <source>
        <dbReference type="ARBA" id="ARBA00022559"/>
    </source>
</evidence>
<dbReference type="Proteomes" id="UP000273119">
    <property type="component" value="Unassembled WGS sequence"/>
</dbReference>
<evidence type="ECO:0000259" key="11">
    <source>
        <dbReference type="Pfam" id="PF20628"/>
    </source>
</evidence>
<dbReference type="NCBIfam" id="TIGR01413">
    <property type="entry name" value="Dyp_perox_fam"/>
    <property type="match status" value="1"/>
</dbReference>
<dbReference type="GO" id="GO:0046872">
    <property type="term" value="F:metal ion binding"/>
    <property type="evidence" value="ECO:0007669"/>
    <property type="project" value="UniProtKB-KW"/>
</dbReference>
<dbReference type="PROSITE" id="PS51404">
    <property type="entry name" value="DYP_PEROXIDASE"/>
    <property type="match status" value="1"/>
</dbReference>
<evidence type="ECO:0000256" key="4">
    <source>
        <dbReference type="ARBA" id="ARBA00022723"/>
    </source>
</evidence>
<accession>A0A496PI91</accession>
<proteinExistence type="inferred from homology"/>
<dbReference type="InterPro" id="IPR006314">
    <property type="entry name" value="Dyp_peroxidase"/>
</dbReference>
<dbReference type="GO" id="GO:0005829">
    <property type="term" value="C:cytosol"/>
    <property type="evidence" value="ECO:0007669"/>
    <property type="project" value="TreeGrafter"/>
</dbReference>
<evidence type="ECO:0000259" key="10">
    <source>
        <dbReference type="Pfam" id="PF04261"/>
    </source>
</evidence>
<organism evidence="12 13">
    <name type="scientific">Galactobacter caseinivorans</name>
    <dbReference type="NCBI Taxonomy" id="2676123"/>
    <lineage>
        <taxon>Bacteria</taxon>
        <taxon>Bacillati</taxon>
        <taxon>Actinomycetota</taxon>
        <taxon>Actinomycetes</taxon>
        <taxon>Micrococcales</taxon>
        <taxon>Micrococcaceae</taxon>
        <taxon>Galactobacter</taxon>
    </lineage>
</organism>
<evidence type="ECO:0000256" key="1">
    <source>
        <dbReference type="ARBA" id="ARBA00001970"/>
    </source>
</evidence>
<dbReference type="InterPro" id="IPR006311">
    <property type="entry name" value="TAT_signal"/>
</dbReference>
<evidence type="ECO:0000256" key="5">
    <source>
        <dbReference type="ARBA" id="ARBA00022729"/>
    </source>
</evidence>
<name>A0A496PI91_9MICC</name>
<evidence type="ECO:0000256" key="9">
    <source>
        <dbReference type="SAM" id="MobiDB-lite"/>
    </source>
</evidence>
<dbReference type="EMBL" id="QQXL01000005">
    <property type="protein sequence ID" value="RKW70201.1"/>
    <property type="molecule type" value="Genomic_DNA"/>
</dbReference>
<feature type="region of interest" description="Disordered" evidence="9">
    <location>
        <begin position="1"/>
        <end position="21"/>
    </location>
</feature>
<feature type="domain" description="Dyp-type peroxidase N-terminal" evidence="10">
    <location>
        <begin position="103"/>
        <end position="244"/>
    </location>
</feature>
<dbReference type="InterPro" id="IPR011008">
    <property type="entry name" value="Dimeric_a/b-barrel"/>
</dbReference>